<dbReference type="Pfam" id="PF21101">
    <property type="entry name" value="YqgU"/>
    <property type="match status" value="1"/>
</dbReference>
<proteinExistence type="predicted"/>
<evidence type="ECO:0000313" key="3">
    <source>
        <dbReference type="Proteomes" id="UP000658225"/>
    </source>
</evidence>
<evidence type="ECO:0000313" key="2">
    <source>
        <dbReference type="EMBL" id="MBE1553753.1"/>
    </source>
</evidence>
<comment type="caution">
    <text evidence="2">The sequence shown here is derived from an EMBL/GenBank/DDBJ whole genome shotgun (WGS) entry which is preliminary data.</text>
</comment>
<dbReference type="RefSeq" id="WP_192597568.1">
    <property type="nucleotide sequence ID" value="NZ_JADBEL010000003.1"/>
</dbReference>
<reference evidence="2" key="1">
    <citation type="submission" date="2020-10" db="EMBL/GenBank/DDBJ databases">
        <title>Genomic Encyclopedia of Type Strains, Phase IV (KMG-IV): sequencing the most valuable type-strain genomes for metagenomic binning, comparative biology and taxonomic classification.</title>
        <authorList>
            <person name="Goeker M."/>
        </authorList>
    </citation>
    <scope>NUCLEOTIDE SEQUENCE</scope>
    <source>
        <strain evidence="2">DSM 13886</strain>
    </source>
</reference>
<accession>A0A927MH34</accession>
<dbReference type="EMBL" id="JADBEL010000003">
    <property type="protein sequence ID" value="MBE1553753.1"/>
    <property type="molecule type" value="Genomic_DNA"/>
</dbReference>
<feature type="domain" description="YqgU-like 6-bladed beta-propeller" evidence="1">
    <location>
        <begin position="85"/>
        <end position="343"/>
    </location>
</feature>
<dbReference type="SUPFAM" id="SSF69304">
    <property type="entry name" value="Tricorn protease N-terminal domain"/>
    <property type="match status" value="1"/>
</dbReference>
<dbReference type="InterPro" id="IPR048421">
    <property type="entry name" value="YqgU_beta-prop"/>
</dbReference>
<protein>
    <recommendedName>
        <fullName evidence="1">YqgU-like 6-bladed beta-propeller domain-containing protein</fullName>
    </recommendedName>
</protein>
<dbReference type="PROSITE" id="PS51257">
    <property type="entry name" value="PROKAR_LIPOPROTEIN"/>
    <property type="match status" value="1"/>
</dbReference>
<dbReference type="AlphaFoldDB" id="A0A927MH34"/>
<gene>
    <name evidence="2" type="ORF">H4683_000827</name>
</gene>
<name>A0A927MH34_9BACL</name>
<keyword evidence="3" id="KW-1185">Reference proteome</keyword>
<dbReference type="Proteomes" id="UP000658225">
    <property type="component" value="Unassembled WGS sequence"/>
</dbReference>
<organism evidence="2 3">
    <name type="scientific">Sporosarcina limicola</name>
    <dbReference type="NCBI Taxonomy" id="34101"/>
    <lineage>
        <taxon>Bacteria</taxon>
        <taxon>Bacillati</taxon>
        <taxon>Bacillota</taxon>
        <taxon>Bacilli</taxon>
        <taxon>Bacillales</taxon>
        <taxon>Caryophanaceae</taxon>
        <taxon>Sporosarcina</taxon>
    </lineage>
</organism>
<evidence type="ECO:0000259" key="1">
    <source>
        <dbReference type="Pfam" id="PF21101"/>
    </source>
</evidence>
<sequence length="366" mass="40888">MRKIVFVFGLTALLVVGCTNKSDEVEKVPGYTNPVENNHETSKEIINLLSADSAKFHFVAGWLTDSAVVYVEKDAGLYNVNSFDLHSGETKTLFQEKSVIVDVLIHPSKKYILLHTGDNPASAIVKILTIDGMLQDEIEIASSELTIEWNDIDPSLILFTAFQQDWSFNLYLYEGKGSHLKSLTMKDPFPKWFGKELIVIGHVEGHILDGGELLTYNPITENFGKLDVKDVVYFDTYKESIVVVRINEKEDAAYTIMDLSGAIRYEWTMPAVSNYSEWVIPEIEWISNDVVFLPSPETGGQLDELTSPYRLIRIVEGRQEVVNEHLVAGDIRCSPSGKKCLAGGALETVINAETGESITWLSFLGK</sequence>